<evidence type="ECO:0000259" key="3">
    <source>
        <dbReference type="Pfam" id="PF03816"/>
    </source>
</evidence>
<comment type="similarity">
    <text evidence="1">Belongs to the LytR/CpsA/Psr (LCP) family.</text>
</comment>
<evidence type="ECO:0000313" key="5">
    <source>
        <dbReference type="Proteomes" id="UP001499882"/>
    </source>
</evidence>
<accession>A0ABP8YP47</accession>
<evidence type="ECO:0000313" key="4">
    <source>
        <dbReference type="EMBL" id="GAA4733480.1"/>
    </source>
</evidence>
<evidence type="ECO:0000256" key="1">
    <source>
        <dbReference type="ARBA" id="ARBA00006068"/>
    </source>
</evidence>
<organism evidence="4 5">
    <name type="scientific">Nocardioides endophyticus</name>
    <dbReference type="NCBI Taxonomy" id="1353775"/>
    <lineage>
        <taxon>Bacteria</taxon>
        <taxon>Bacillati</taxon>
        <taxon>Actinomycetota</taxon>
        <taxon>Actinomycetes</taxon>
        <taxon>Propionibacteriales</taxon>
        <taxon>Nocardioidaceae</taxon>
        <taxon>Nocardioides</taxon>
    </lineage>
</organism>
<name>A0ABP8YP47_9ACTN</name>
<dbReference type="PANTHER" id="PTHR33392">
    <property type="entry name" value="POLYISOPRENYL-TEICHOIC ACID--PEPTIDOGLYCAN TEICHOIC ACID TRANSFERASE TAGU"/>
    <property type="match status" value="1"/>
</dbReference>
<gene>
    <name evidence="4" type="ORF">GCM10023350_16300</name>
</gene>
<proteinExistence type="inferred from homology"/>
<keyword evidence="5" id="KW-1185">Reference proteome</keyword>
<sequence>MKRRFIRILAVGAVLAIAALLVPDSAVKSTEVELVKVNRAETVDVSPDVVWILAVGSDARPGQDMTHTRGDALQLVGMNTKTGAATAIGIPRDSWVPIPGHGSNKINAALYFGGPQALGQAVGNLVGIQPDYVFVSRFEFFEDMIGDIGGIDVKNPIAFADDFIKPKGFKKGRIHLGGYDALAFARIRHDLIRGDFDRSANQQRVLRGIQSTVSAKADKPGFIERGVFSVIQHMRTNLSPVELYRLGQAMAQVNPGKVTSCVVQGSIGTMGGASVVLPFVDQARRYGDDARKDATIKRC</sequence>
<dbReference type="NCBIfam" id="TIGR00350">
    <property type="entry name" value="lytR_cpsA_psr"/>
    <property type="match status" value="1"/>
</dbReference>
<feature type="chain" id="PRO_5045472864" description="Cell envelope-related transcriptional attenuator domain-containing protein" evidence="2">
    <location>
        <begin position="29"/>
        <end position="299"/>
    </location>
</feature>
<evidence type="ECO:0000256" key="2">
    <source>
        <dbReference type="SAM" id="SignalP"/>
    </source>
</evidence>
<dbReference type="EMBL" id="BAABKN010000009">
    <property type="protein sequence ID" value="GAA4733480.1"/>
    <property type="molecule type" value="Genomic_DNA"/>
</dbReference>
<dbReference type="PANTHER" id="PTHR33392:SF6">
    <property type="entry name" value="POLYISOPRENYL-TEICHOIC ACID--PEPTIDOGLYCAN TEICHOIC ACID TRANSFERASE TAGU"/>
    <property type="match status" value="1"/>
</dbReference>
<dbReference type="Pfam" id="PF03816">
    <property type="entry name" value="LytR_cpsA_psr"/>
    <property type="match status" value="1"/>
</dbReference>
<dbReference type="RefSeq" id="WP_345526245.1">
    <property type="nucleotide sequence ID" value="NZ_BAABKN010000009.1"/>
</dbReference>
<feature type="signal peptide" evidence="2">
    <location>
        <begin position="1"/>
        <end position="28"/>
    </location>
</feature>
<feature type="domain" description="Cell envelope-related transcriptional attenuator" evidence="3">
    <location>
        <begin position="69"/>
        <end position="213"/>
    </location>
</feature>
<dbReference type="Gene3D" id="3.40.630.190">
    <property type="entry name" value="LCP protein"/>
    <property type="match status" value="1"/>
</dbReference>
<keyword evidence="2" id="KW-0732">Signal</keyword>
<reference evidence="5" key="1">
    <citation type="journal article" date="2019" name="Int. J. Syst. Evol. Microbiol.">
        <title>The Global Catalogue of Microorganisms (GCM) 10K type strain sequencing project: providing services to taxonomists for standard genome sequencing and annotation.</title>
        <authorList>
            <consortium name="The Broad Institute Genomics Platform"/>
            <consortium name="The Broad Institute Genome Sequencing Center for Infectious Disease"/>
            <person name="Wu L."/>
            <person name="Ma J."/>
        </authorList>
    </citation>
    <scope>NUCLEOTIDE SEQUENCE [LARGE SCALE GENOMIC DNA]</scope>
    <source>
        <strain evidence="5">JCM 18532</strain>
    </source>
</reference>
<dbReference type="InterPro" id="IPR004474">
    <property type="entry name" value="LytR_CpsA_psr"/>
</dbReference>
<dbReference type="Proteomes" id="UP001499882">
    <property type="component" value="Unassembled WGS sequence"/>
</dbReference>
<protein>
    <recommendedName>
        <fullName evidence="3">Cell envelope-related transcriptional attenuator domain-containing protein</fullName>
    </recommendedName>
</protein>
<dbReference type="InterPro" id="IPR050922">
    <property type="entry name" value="LytR/CpsA/Psr_CW_biosynth"/>
</dbReference>
<comment type="caution">
    <text evidence="4">The sequence shown here is derived from an EMBL/GenBank/DDBJ whole genome shotgun (WGS) entry which is preliminary data.</text>
</comment>